<dbReference type="InterPro" id="IPR029058">
    <property type="entry name" value="AB_hydrolase_fold"/>
</dbReference>
<dbReference type="GO" id="GO:0016787">
    <property type="term" value="F:hydrolase activity"/>
    <property type="evidence" value="ECO:0007669"/>
    <property type="project" value="UniProtKB-KW"/>
</dbReference>
<organism evidence="3 4">
    <name type="scientific">Diplogelasinospora grovesii</name>
    <dbReference type="NCBI Taxonomy" id="303347"/>
    <lineage>
        <taxon>Eukaryota</taxon>
        <taxon>Fungi</taxon>
        <taxon>Dikarya</taxon>
        <taxon>Ascomycota</taxon>
        <taxon>Pezizomycotina</taxon>
        <taxon>Sordariomycetes</taxon>
        <taxon>Sordariomycetidae</taxon>
        <taxon>Sordariales</taxon>
        <taxon>Diplogelasinosporaceae</taxon>
        <taxon>Diplogelasinospora</taxon>
    </lineage>
</organism>
<accession>A0AAN6N2Q1</accession>
<reference evidence="4" key="1">
    <citation type="journal article" date="2023" name="Mol. Phylogenet. Evol.">
        <title>Genome-scale phylogeny and comparative genomics of the fungal order Sordariales.</title>
        <authorList>
            <person name="Hensen N."/>
            <person name="Bonometti L."/>
            <person name="Westerberg I."/>
            <person name="Brannstrom I.O."/>
            <person name="Guillou S."/>
            <person name="Cros-Aarteil S."/>
            <person name="Calhoun S."/>
            <person name="Haridas S."/>
            <person name="Kuo A."/>
            <person name="Mondo S."/>
            <person name="Pangilinan J."/>
            <person name="Riley R."/>
            <person name="LaButti K."/>
            <person name="Andreopoulos B."/>
            <person name="Lipzen A."/>
            <person name="Chen C."/>
            <person name="Yan M."/>
            <person name="Daum C."/>
            <person name="Ng V."/>
            <person name="Clum A."/>
            <person name="Steindorff A."/>
            <person name="Ohm R.A."/>
            <person name="Martin F."/>
            <person name="Silar P."/>
            <person name="Natvig D.O."/>
            <person name="Lalanne C."/>
            <person name="Gautier V."/>
            <person name="Ament-Velasquez S.L."/>
            <person name="Kruys A."/>
            <person name="Hutchinson M.I."/>
            <person name="Powell A.J."/>
            <person name="Barry K."/>
            <person name="Miller A.N."/>
            <person name="Grigoriev I.V."/>
            <person name="Debuchy R."/>
            <person name="Gladieux P."/>
            <person name="Hiltunen Thoren M."/>
            <person name="Johannesson H."/>
        </authorList>
    </citation>
    <scope>NUCLEOTIDE SEQUENCE [LARGE SCALE GENOMIC DNA]</scope>
    <source>
        <strain evidence="4">CBS 340.73</strain>
    </source>
</reference>
<dbReference type="AlphaFoldDB" id="A0AAN6N2Q1"/>
<dbReference type="EMBL" id="MU853862">
    <property type="protein sequence ID" value="KAK3937138.1"/>
    <property type="molecule type" value="Genomic_DNA"/>
</dbReference>
<evidence type="ECO:0000256" key="1">
    <source>
        <dbReference type="ARBA" id="ARBA00022801"/>
    </source>
</evidence>
<dbReference type="GO" id="GO:0019748">
    <property type="term" value="P:secondary metabolic process"/>
    <property type="evidence" value="ECO:0007669"/>
    <property type="project" value="TreeGrafter"/>
</dbReference>
<keyword evidence="1 3" id="KW-0378">Hydrolase</keyword>
<dbReference type="Proteomes" id="UP001303473">
    <property type="component" value="Unassembled WGS sequence"/>
</dbReference>
<dbReference type="PANTHER" id="PTHR48070:SF7">
    <property type="entry name" value="SERINE HYDROLASE FSH DOMAIN-CONTAINING PROTEIN-RELATED"/>
    <property type="match status" value="1"/>
</dbReference>
<comment type="caution">
    <text evidence="3">The sequence shown here is derived from an EMBL/GenBank/DDBJ whole genome shotgun (WGS) entry which is preliminary data.</text>
</comment>
<protein>
    <submittedName>
        <fullName evidence="3">Serine hydrolase FSH</fullName>
    </submittedName>
</protein>
<feature type="domain" description="Serine hydrolase" evidence="2">
    <location>
        <begin position="2"/>
        <end position="190"/>
    </location>
</feature>
<name>A0AAN6N2Q1_9PEZI</name>
<sequence>MRFLCFHGKGMNAQIFEKQTARLRQAVGGGHEFIFINGTIPTEPAPGLESSIEMPRSWVSEDLTQQRALHDGVVEFIMTQGPFDGLMGFSQGGGVAASALVEDARHRAGHFKCAIFLCAAPPIDPGLIRIGVSRTMDVATDGVVINIPTAHIWSDAGDVCPGMGKQLVRMCNEDLRDEFVHQLGHDVPGSLSDEGLAGAVRVIERAIERAKC</sequence>
<gene>
    <name evidence="3" type="ORF">QBC46DRAFT_393354</name>
</gene>
<evidence type="ECO:0000313" key="3">
    <source>
        <dbReference type="EMBL" id="KAK3937138.1"/>
    </source>
</evidence>
<dbReference type="SUPFAM" id="SSF53474">
    <property type="entry name" value="alpha/beta-Hydrolases"/>
    <property type="match status" value="1"/>
</dbReference>
<evidence type="ECO:0000313" key="4">
    <source>
        <dbReference type="Proteomes" id="UP001303473"/>
    </source>
</evidence>
<dbReference type="GO" id="GO:0005737">
    <property type="term" value="C:cytoplasm"/>
    <property type="evidence" value="ECO:0007669"/>
    <property type="project" value="TreeGrafter"/>
</dbReference>
<proteinExistence type="predicted"/>
<dbReference type="InterPro" id="IPR005645">
    <property type="entry name" value="FSH-like_dom"/>
</dbReference>
<keyword evidence="4" id="KW-1185">Reference proteome</keyword>
<dbReference type="PANTHER" id="PTHR48070">
    <property type="entry name" value="ESTERASE OVCA2"/>
    <property type="match status" value="1"/>
</dbReference>
<dbReference type="Pfam" id="PF03959">
    <property type="entry name" value="FSH1"/>
    <property type="match status" value="1"/>
</dbReference>
<evidence type="ECO:0000259" key="2">
    <source>
        <dbReference type="Pfam" id="PF03959"/>
    </source>
</evidence>
<dbReference type="GO" id="GO:0005634">
    <property type="term" value="C:nucleus"/>
    <property type="evidence" value="ECO:0007669"/>
    <property type="project" value="TreeGrafter"/>
</dbReference>
<dbReference type="InterPro" id="IPR050593">
    <property type="entry name" value="LovG"/>
</dbReference>
<dbReference type="Gene3D" id="3.40.50.1820">
    <property type="entry name" value="alpha/beta hydrolase"/>
    <property type="match status" value="1"/>
</dbReference>